<comment type="cofactor">
    <cofactor evidence="1 5">
        <name>pyridoxal 5'-phosphate</name>
        <dbReference type="ChEBI" id="CHEBI:597326"/>
    </cofactor>
</comment>
<name>A0A4R2GKY1_9BACT</name>
<accession>A0A4R2GKY1</accession>
<dbReference type="Gene3D" id="3.90.1150.10">
    <property type="entry name" value="Aspartate Aminotransferase, domain 1"/>
    <property type="match status" value="1"/>
</dbReference>
<evidence type="ECO:0000313" key="8">
    <source>
        <dbReference type="Proteomes" id="UP000295221"/>
    </source>
</evidence>
<keyword evidence="3 5" id="KW-0663">Pyridoxal phosphate</keyword>
<evidence type="ECO:0000313" key="7">
    <source>
        <dbReference type="EMBL" id="TCO09236.1"/>
    </source>
</evidence>
<comment type="similarity">
    <text evidence="2">Belongs to the beta-eliminating lyase family.</text>
</comment>
<dbReference type="PANTHER" id="PTHR32325">
    <property type="entry name" value="BETA-ELIMINATING LYASE-LIKE PROTEIN-RELATED"/>
    <property type="match status" value="1"/>
</dbReference>
<dbReference type="OrthoDB" id="9764079at2"/>
<reference evidence="7 8" key="1">
    <citation type="submission" date="2019-03" db="EMBL/GenBank/DDBJ databases">
        <title>Genomic Encyclopedia of Type Strains, Phase IV (KMG-IV): sequencing the most valuable type-strain genomes for metagenomic binning, comparative biology and taxonomic classification.</title>
        <authorList>
            <person name="Goeker M."/>
        </authorList>
    </citation>
    <scope>NUCLEOTIDE SEQUENCE [LARGE SCALE GENOMIC DNA]</scope>
    <source>
        <strain evidence="7 8">DSM 24179</strain>
    </source>
</reference>
<keyword evidence="8" id="KW-1185">Reference proteome</keyword>
<dbReference type="GO" id="GO:0009072">
    <property type="term" value="P:aromatic amino acid metabolic process"/>
    <property type="evidence" value="ECO:0007669"/>
    <property type="project" value="InterPro"/>
</dbReference>
<dbReference type="InterPro" id="IPR015424">
    <property type="entry name" value="PyrdxlP-dep_Trfase"/>
</dbReference>
<evidence type="ECO:0000256" key="2">
    <source>
        <dbReference type="ARBA" id="ARBA00009721"/>
    </source>
</evidence>
<evidence type="ECO:0000256" key="3">
    <source>
        <dbReference type="ARBA" id="ARBA00022898"/>
    </source>
</evidence>
<feature type="domain" description="Aromatic amino acid beta-eliminating lyase/threonine aldolase" evidence="6">
    <location>
        <begin position="60"/>
        <end position="427"/>
    </location>
</feature>
<dbReference type="GO" id="GO:0016830">
    <property type="term" value="F:carbon-carbon lyase activity"/>
    <property type="evidence" value="ECO:0007669"/>
    <property type="project" value="InterPro"/>
</dbReference>
<dbReference type="InterPro" id="IPR015421">
    <property type="entry name" value="PyrdxlP-dep_Trfase_major"/>
</dbReference>
<dbReference type="SUPFAM" id="SSF53383">
    <property type="entry name" value="PLP-dependent transferases"/>
    <property type="match status" value="1"/>
</dbReference>
<protein>
    <submittedName>
        <fullName evidence="7">Tryptophanase</fullName>
    </submittedName>
</protein>
<dbReference type="InterPro" id="IPR011166">
    <property type="entry name" value="Beta-eliminating_lyase"/>
</dbReference>
<gene>
    <name evidence="7" type="ORF">EV194_103147</name>
</gene>
<dbReference type="Proteomes" id="UP000295221">
    <property type="component" value="Unassembled WGS sequence"/>
</dbReference>
<dbReference type="PANTHER" id="PTHR32325:SF4">
    <property type="entry name" value="TRYPTOPHANASE"/>
    <property type="match status" value="1"/>
</dbReference>
<feature type="modified residue" description="N6-(pyridoxal phosphate)lysine" evidence="5">
    <location>
        <position position="271"/>
    </location>
</feature>
<dbReference type="RefSeq" id="WP_132433123.1">
    <property type="nucleotide sequence ID" value="NZ_SLWK01000003.1"/>
</dbReference>
<dbReference type="PIRSF" id="PIRSF001386">
    <property type="entry name" value="Trpase"/>
    <property type="match status" value="1"/>
</dbReference>
<dbReference type="Gene3D" id="3.40.640.10">
    <property type="entry name" value="Type I PLP-dependent aspartate aminotransferase-like (Major domain)"/>
    <property type="match status" value="1"/>
</dbReference>
<dbReference type="NCBIfam" id="NF009709">
    <property type="entry name" value="PRK13238.1"/>
    <property type="match status" value="1"/>
</dbReference>
<evidence type="ECO:0000256" key="1">
    <source>
        <dbReference type="ARBA" id="ARBA00001933"/>
    </source>
</evidence>
<dbReference type="Pfam" id="PF01212">
    <property type="entry name" value="Beta_elim_lyase"/>
    <property type="match status" value="1"/>
</dbReference>
<evidence type="ECO:0000256" key="5">
    <source>
        <dbReference type="PIRSR" id="PIRSR611166-50"/>
    </source>
</evidence>
<proteinExistence type="inferred from homology"/>
<dbReference type="InterPro" id="IPR001597">
    <property type="entry name" value="ArAA_b-elim_lyase/Thr_aldolase"/>
</dbReference>
<evidence type="ECO:0000259" key="6">
    <source>
        <dbReference type="Pfam" id="PF01212"/>
    </source>
</evidence>
<dbReference type="AlphaFoldDB" id="A0A4R2GKY1"/>
<dbReference type="InterPro" id="IPR015422">
    <property type="entry name" value="PyrdxlP-dep_Trfase_small"/>
</dbReference>
<sequence>MSSKNSTKINFFSGEQIPVELHKVRIVQKLNLKPIDDRLKAIEKGGYNTFLLNTEDVFLDMLTDSGTNAMSDNQLASMHQADDAYAGSQSFYRMEKALQDVFGKELILPVHQGRAAENIISQTFIRPGHVIPMNYHFTTTKAHMEINGGKIYEIYTDEALKIKSSHPFKGNIDIDKLKKLITKYGVENVPFIRLEASTNLIGGQPFSIENMREVRKVADEHGIMMVLDASLIGENAWFIKKREKEFANSSIRDILRTMCDLCEIIYFSSRKVSSTRGGGICTNDKKLFMKMRDLVPLYEGFLTYGGMSVREIEAMAVGLMETTDDTVISQSPGFIEYAVNELDKLGIPVITPAGALGAHVDALQFLDHVPQKEYPAGALAAALYIVSGCRGMERGTISSVRLDNGEDLLADMELLRLAFPRRVFTLSQTKFLIDRLNWLYQNRELIGGLEFVEEPKVLRFFMGRLTATSDWPQKLVAKFKKDFGDSL</sequence>
<keyword evidence="4" id="KW-0456">Lyase</keyword>
<organism evidence="7 8">
    <name type="scientific">Natronoflexus pectinivorans</name>
    <dbReference type="NCBI Taxonomy" id="682526"/>
    <lineage>
        <taxon>Bacteria</taxon>
        <taxon>Pseudomonadati</taxon>
        <taxon>Bacteroidota</taxon>
        <taxon>Bacteroidia</taxon>
        <taxon>Marinilabiliales</taxon>
        <taxon>Marinilabiliaceae</taxon>
        <taxon>Natronoflexus</taxon>
    </lineage>
</organism>
<evidence type="ECO:0000256" key="4">
    <source>
        <dbReference type="ARBA" id="ARBA00023239"/>
    </source>
</evidence>
<dbReference type="EMBL" id="SLWK01000003">
    <property type="protein sequence ID" value="TCO09236.1"/>
    <property type="molecule type" value="Genomic_DNA"/>
</dbReference>
<comment type="caution">
    <text evidence="7">The sequence shown here is derived from an EMBL/GenBank/DDBJ whole genome shotgun (WGS) entry which is preliminary data.</text>
</comment>